<name>A0ABW1YEW6_9DEIO</name>
<accession>A0ABW1YEW6</accession>
<evidence type="ECO:0000256" key="1">
    <source>
        <dbReference type="SAM" id="MobiDB-lite"/>
    </source>
</evidence>
<comment type="caution">
    <text evidence="3">The sequence shown here is derived from an EMBL/GenBank/DDBJ whole genome shotgun (WGS) entry which is preliminary data.</text>
</comment>
<protein>
    <recommendedName>
        <fullName evidence="5">Serine protease</fullName>
    </recommendedName>
</protein>
<proteinExistence type="predicted"/>
<feature type="signal peptide" evidence="2">
    <location>
        <begin position="1"/>
        <end position="22"/>
    </location>
</feature>
<keyword evidence="2" id="KW-0732">Signal</keyword>
<dbReference type="PROSITE" id="PS51257">
    <property type="entry name" value="PROKAR_LIPOPROTEIN"/>
    <property type="match status" value="1"/>
</dbReference>
<sequence>MQKPLIFSLLLGLSACAPQVTASQSAEPVVLALPPVACAPGYTRPNWAQLRADLDEARARWQAAGPQTYAVQFTLARPTLGEVSGLLGVRDGQPTGASVVPPPGSSYSQNG</sequence>
<feature type="region of interest" description="Disordered" evidence="1">
    <location>
        <begin position="86"/>
        <end position="111"/>
    </location>
</feature>
<evidence type="ECO:0008006" key="5">
    <source>
        <dbReference type="Google" id="ProtNLM"/>
    </source>
</evidence>
<gene>
    <name evidence="3" type="ORF">ACFP81_06665</name>
</gene>
<reference evidence="4" key="1">
    <citation type="journal article" date="2019" name="Int. J. Syst. Evol. Microbiol.">
        <title>The Global Catalogue of Microorganisms (GCM) 10K type strain sequencing project: providing services to taxonomists for standard genome sequencing and annotation.</title>
        <authorList>
            <consortium name="The Broad Institute Genomics Platform"/>
            <consortium name="The Broad Institute Genome Sequencing Center for Infectious Disease"/>
            <person name="Wu L."/>
            <person name="Ma J."/>
        </authorList>
    </citation>
    <scope>NUCLEOTIDE SEQUENCE [LARGE SCALE GENOMIC DNA]</scope>
    <source>
        <strain evidence="4">CGMCC 1.15772</strain>
    </source>
</reference>
<dbReference type="EMBL" id="JBHSWD010000001">
    <property type="protein sequence ID" value="MFC6591725.1"/>
    <property type="molecule type" value="Genomic_DNA"/>
</dbReference>
<evidence type="ECO:0000256" key="2">
    <source>
        <dbReference type="SAM" id="SignalP"/>
    </source>
</evidence>
<dbReference type="Proteomes" id="UP001596297">
    <property type="component" value="Unassembled WGS sequence"/>
</dbReference>
<keyword evidence="4" id="KW-1185">Reference proteome</keyword>
<evidence type="ECO:0000313" key="3">
    <source>
        <dbReference type="EMBL" id="MFC6591725.1"/>
    </source>
</evidence>
<dbReference type="RefSeq" id="WP_380082732.1">
    <property type="nucleotide sequence ID" value="NZ_JBHSWD010000001.1"/>
</dbReference>
<feature type="chain" id="PRO_5047461738" description="Serine protease" evidence="2">
    <location>
        <begin position="23"/>
        <end position="111"/>
    </location>
</feature>
<organism evidence="3 4">
    <name type="scientific">Deinococcus lacus</name>
    <dbReference type="NCBI Taxonomy" id="392561"/>
    <lineage>
        <taxon>Bacteria</taxon>
        <taxon>Thermotogati</taxon>
        <taxon>Deinococcota</taxon>
        <taxon>Deinococci</taxon>
        <taxon>Deinococcales</taxon>
        <taxon>Deinococcaceae</taxon>
        <taxon>Deinococcus</taxon>
    </lineage>
</organism>
<evidence type="ECO:0000313" key="4">
    <source>
        <dbReference type="Proteomes" id="UP001596297"/>
    </source>
</evidence>